<dbReference type="GO" id="GO:0015889">
    <property type="term" value="P:cobalamin transport"/>
    <property type="evidence" value="ECO:0007669"/>
    <property type="project" value="TreeGrafter"/>
</dbReference>
<accession>A0A5E7U7H5</accession>
<keyword evidence="4 10" id="KW-0812">Transmembrane</keyword>
<dbReference type="Pfam" id="PF07715">
    <property type="entry name" value="Plug"/>
    <property type="match status" value="1"/>
</dbReference>
<reference evidence="15 16" key="1">
    <citation type="submission" date="2019-09" db="EMBL/GenBank/DDBJ databases">
        <authorList>
            <person name="Chandra G."/>
            <person name="Truman W A."/>
        </authorList>
    </citation>
    <scope>NUCLEOTIDE SEQUENCE [LARGE SCALE GENOMIC DNA]</scope>
    <source>
        <strain evidence="15">PS925</strain>
    </source>
</reference>
<dbReference type="InterPro" id="IPR012910">
    <property type="entry name" value="Plug_dom"/>
</dbReference>
<evidence type="ECO:0000256" key="7">
    <source>
        <dbReference type="ARBA" id="ARBA00023077"/>
    </source>
</evidence>
<keyword evidence="7 11" id="KW-0798">TonB box</keyword>
<evidence type="ECO:0000259" key="14">
    <source>
        <dbReference type="Pfam" id="PF07715"/>
    </source>
</evidence>
<evidence type="ECO:0000256" key="1">
    <source>
        <dbReference type="ARBA" id="ARBA00004571"/>
    </source>
</evidence>
<proteinExistence type="inferred from homology"/>
<keyword evidence="3 10" id="KW-1134">Transmembrane beta strand</keyword>
<dbReference type="AlphaFoldDB" id="A0A5E7U7H5"/>
<protein>
    <submittedName>
        <fullName evidence="15">Vitamin B12 transporter BtuB</fullName>
    </submittedName>
</protein>
<dbReference type="GO" id="GO:0006811">
    <property type="term" value="P:monoatomic ion transport"/>
    <property type="evidence" value="ECO:0007669"/>
    <property type="project" value="UniProtKB-KW"/>
</dbReference>
<gene>
    <name evidence="15" type="primary">btuB_4</name>
    <name evidence="15" type="ORF">PS925_02870</name>
</gene>
<dbReference type="PANTHER" id="PTHR30069:SF53">
    <property type="entry name" value="COLICIN I RECEPTOR-RELATED"/>
    <property type="match status" value="1"/>
</dbReference>
<keyword evidence="6" id="KW-0406">Ion transport</keyword>
<name>A0A5E7U7H5_PSEFL</name>
<evidence type="ECO:0000256" key="9">
    <source>
        <dbReference type="ARBA" id="ARBA00023237"/>
    </source>
</evidence>
<keyword evidence="2 10" id="KW-0813">Transport</keyword>
<feature type="signal peptide" evidence="12">
    <location>
        <begin position="1"/>
        <end position="20"/>
    </location>
</feature>
<evidence type="ECO:0000256" key="4">
    <source>
        <dbReference type="ARBA" id="ARBA00022692"/>
    </source>
</evidence>
<evidence type="ECO:0000256" key="8">
    <source>
        <dbReference type="ARBA" id="ARBA00023136"/>
    </source>
</evidence>
<evidence type="ECO:0000256" key="10">
    <source>
        <dbReference type="PROSITE-ProRule" id="PRU01360"/>
    </source>
</evidence>
<dbReference type="InterPro" id="IPR037066">
    <property type="entry name" value="Plug_dom_sf"/>
</dbReference>
<comment type="similarity">
    <text evidence="10 11">Belongs to the TonB-dependent receptor family.</text>
</comment>
<dbReference type="SUPFAM" id="SSF56935">
    <property type="entry name" value="Porins"/>
    <property type="match status" value="1"/>
</dbReference>
<evidence type="ECO:0000313" key="15">
    <source>
        <dbReference type="EMBL" id="VVQ06399.1"/>
    </source>
</evidence>
<feature type="chain" id="PRO_5022982268" evidence="12">
    <location>
        <begin position="21"/>
        <end position="636"/>
    </location>
</feature>
<evidence type="ECO:0000259" key="13">
    <source>
        <dbReference type="Pfam" id="PF00593"/>
    </source>
</evidence>
<dbReference type="RefSeq" id="WP_150793945.1">
    <property type="nucleotide sequence ID" value="NZ_CABVJG010000008.1"/>
</dbReference>
<feature type="domain" description="TonB-dependent receptor-like beta-barrel" evidence="13">
    <location>
        <begin position="198"/>
        <end position="600"/>
    </location>
</feature>
<keyword evidence="8 10" id="KW-0472">Membrane</keyword>
<dbReference type="CDD" id="cd01347">
    <property type="entry name" value="ligand_gated_channel"/>
    <property type="match status" value="1"/>
</dbReference>
<dbReference type="Proteomes" id="UP000412311">
    <property type="component" value="Unassembled WGS sequence"/>
</dbReference>
<evidence type="ECO:0000256" key="5">
    <source>
        <dbReference type="ARBA" id="ARBA00022729"/>
    </source>
</evidence>
<evidence type="ECO:0000256" key="3">
    <source>
        <dbReference type="ARBA" id="ARBA00022452"/>
    </source>
</evidence>
<dbReference type="EMBL" id="CABVJG010000008">
    <property type="protein sequence ID" value="VVQ06399.1"/>
    <property type="molecule type" value="Genomic_DNA"/>
</dbReference>
<dbReference type="Gene3D" id="2.170.130.10">
    <property type="entry name" value="TonB-dependent receptor, plug domain"/>
    <property type="match status" value="1"/>
</dbReference>
<evidence type="ECO:0000256" key="2">
    <source>
        <dbReference type="ARBA" id="ARBA00022448"/>
    </source>
</evidence>
<evidence type="ECO:0000256" key="12">
    <source>
        <dbReference type="SAM" id="SignalP"/>
    </source>
</evidence>
<dbReference type="Gene3D" id="2.40.170.20">
    <property type="entry name" value="TonB-dependent receptor, beta-barrel domain"/>
    <property type="match status" value="1"/>
</dbReference>
<dbReference type="Pfam" id="PF00593">
    <property type="entry name" value="TonB_dep_Rec_b-barrel"/>
    <property type="match status" value="1"/>
</dbReference>
<dbReference type="PANTHER" id="PTHR30069">
    <property type="entry name" value="TONB-DEPENDENT OUTER MEMBRANE RECEPTOR"/>
    <property type="match status" value="1"/>
</dbReference>
<dbReference type="GO" id="GO:0009279">
    <property type="term" value="C:cell outer membrane"/>
    <property type="evidence" value="ECO:0007669"/>
    <property type="project" value="UniProtKB-SubCell"/>
</dbReference>
<comment type="subcellular location">
    <subcellularLocation>
        <location evidence="1 10">Cell outer membrane</location>
        <topology evidence="1 10">Multi-pass membrane protein</topology>
    </subcellularLocation>
</comment>
<keyword evidence="5 12" id="KW-0732">Signal</keyword>
<dbReference type="InterPro" id="IPR039426">
    <property type="entry name" value="TonB-dep_rcpt-like"/>
</dbReference>
<evidence type="ECO:0000313" key="16">
    <source>
        <dbReference type="Proteomes" id="UP000412311"/>
    </source>
</evidence>
<dbReference type="PROSITE" id="PS52016">
    <property type="entry name" value="TONB_DEPENDENT_REC_3"/>
    <property type="match status" value="1"/>
</dbReference>
<organism evidence="15 16">
    <name type="scientific">Pseudomonas fluorescens</name>
    <dbReference type="NCBI Taxonomy" id="294"/>
    <lineage>
        <taxon>Bacteria</taxon>
        <taxon>Pseudomonadati</taxon>
        <taxon>Pseudomonadota</taxon>
        <taxon>Gammaproteobacteria</taxon>
        <taxon>Pseudomonadales</taxon>
        <taxon>Pseudomonadaceae</taxon>
        <taxon>Pseudomonas</taxon>
    </lineage>
</organism>
<dbReference type="InterPro" id="IPR036942">
    <property type="entry name" value="Beta-barrel_TonB_sf"/>
</dbReference>
<evidence type="ECO:0000256" key="11">
    <source>
        <dbReference type="RuleBase" id="RU003357"/>
    </source>
</evidence>
<dbReference type="InterPro" id="IPR000531">
    <property type="entry name" value="Beta-barrel_TonB"/>
</dbReference>
<keyword evidence="9 10" id="KW-0998">Cell outer membrane</keyword>
<evidence type="ECO:0000256" key="6">
    <source>
        <dbReference type="ARBA" id="ARBA00023065"/>
    </source>
</evidence>
<sequence length="636" mass="71740" precursor="true">MKLSRLALPFFLLPTTSTLADTFERDQALKLPDMLISANRQVEARNDSSAANTVFTREDIYRLQPSDVPDLLRRVPGVQVAQAGGRGSLPGIYIRGRLPGIYIRGTQSAQSLVLVDGQRIGSSTSGDSNLQHLNIEQIERVEVLRGSRSVIYGSDAIGGVIQIFTRRGTEQGLQPRLHVGFGSNQTWERSLGLSGGDEKTRFNLGASLDETAGIDRTHESYPSDGDHDAYRNKSVSLSLSHALTDDIEVGANLLDNRGKGEFDSPFGRYDFATDQSYQQQPYSDFNVSSVSSYVDARVNDIWKTRVEFGHSENREKTLDKLSDERTVFNTYRDSVNWQNDLTLNTRNSLILGGDWYEDRVNSSTAFDEDSRWNRAAFIQHRYQADSFSTELGLRHDDNQQFGSQNTWSGTFTLPLNPDNDLLLSYSEGFRAPTFNDLYYPDFSNPDLKPETSKSYELQWRSQLSDSSRLEASIYRTDLEDAIIFGSNSRPENVASARINGFEAALKQELFGWQSNLGVAIIDPRDRDSGHTLARRARRTLSWDLDRQFDQVSLGASWQAVSSSYDDKDNTQALGGYALFGLRSSWALNREIKLDLKVDNIFDKSYSRANYSYEGSQYGYREEGRVWMFGVTWTPEL</sequence>
<feature type="domain" description="TonB-dependent receptor plug" evidence="14">
    <location>
        <begin position="46"/>
        <end position="160"/>
    </location>
</feature>